<dbReference type="CDD" id="cd09272">
    <property type="entry name" value="RNase_HI_RT_Ty1"/>
    <property type="match status" value="1"/>
</dbReference>
<dbReference type="EMBL" id="CAMGYJ010000006">
    <property type="protein sequence ID" value="CAI0440396.1"/>
    <property type="molecule type" value="Genomic_DNA"/>
</dbReference>
<dbReference type="InterPro" id="IPR057670">
    <property type="entry name" value="SH3_retrovirus"/>
</dbReference>
<dbReference type="Pfam" id="PF13976">
    <property type="entry name" value="gag_pre-integrs"/>
    <property type="match status" value="1"/>
</dbReference>
<gene>
    <name evidence="3" type="ORF">LITE_LOCUS26502</name>
</gene>
<sequence>MPTQCLNSFHHSLIIQDLLSMRMIGLARETRGLYQLSFSTPNSQYTIPHQAASSYNFQSQPVDLWHWRLGHPSRDRLSLLQKNDSTVTSSKFTHCDVCHFSKHKRLPFPISTSIAHDLFQMIHVDIWGPLSVLSYDGYSYFLTIVDDHSRSVWVYLMQHKSDTRDLLKGFCALVKNQFNKSVKVVRSDQGQEFNMCDFFMENGIEHQMSCVQTPEQNARVERKHQHILNVARSLRFQSGLPLTHWTDCILHAVYLINRLPTPVLENKSPYEVLYHKPPFLGHLRVFGSLCYASSLPHGRSKFDARARQCVFLGYPAGIKGFKLLDLEDGRVFVSRDVVFYESILPFRGQDKEEEVPQSSVPIPPVPVSAPPVSIPTHLSHLPAASAPLQTASDDGGDNHMETIQSPEFEPELEPQAEYEEPPGRPLRHHILPARYQDCELDSQLKFGAFGGTVSQHPICLNVDHLNKLDKIYALSILSQIEPTSYHEAVKSIEWNRAVKEELAALYANQTWEIVPRPLKKKLIKNKWVFKLKLKPDGSIERHKARLVAKGYTQVYGIDFLDTYSPVAKINSVKTLLAIAAIKNWKLEQLDVSNAFLHGELEEDVYMEIPLGVELPESTSQEMCCKLKKSLYGLKQASRQWFARLTGFLLKIGFSQSASDYSLFTRWINGRIVVLLVYVDDIIIGGDAQTDIEQVKKALSQEFKVKLLGPLKYFLGLEVTNTADGISVCQRKYCMDLLCDTGYVDAKGTKSPCDPKIKMTAKQGTKLENPEMYRRLIGRLHYITITRPDLTFAVQQLCQFQKEPYSDHLQAAYKILRYLKSSPGQGIHFSSNTEMKLVGFCDSDWAACPDTRRSTTGYCTFIGSSLLTWKTKKQNTVSRSSSEAEYRALALLVCEVEWLRRLLAEMSVEIPLPVAIYCDNKSAIHIAENSVFHERTKHIEIDMHVTRERINDGLVKLNHVSTINQLADLFTKGLHRVRLQELLCKLGIKAESTT</sequence>
<evidence type="ECO:0000313" key="3">
    <source>
        <dbReference type="EMBL" id="CAI0440396.1"/>
    </source>
</evidence>
<keyword evidence="4" id="KW-1185">Reference proteome</keyword>
<dbReference type="GO" id="GO:0015074">
    <property type="term" value="P:DNA integration"/>
    <property type="evidence" value="ECO:0007669"/>
    <property type="project" value="InterPro"/>
</dbReference>
<dbReference type="InterPro" id="IPR043502">
    <property type="entry name" value="DNA/RNA_pol_sf"/>
</dbReference>
<comment type="caution">
    <text evidence="3">The sequence shown here is derived from an EMBL/GenBank/DDBJ whole genome shotgun (WGS) entry which is preliminary data.</text>
</comment>
<reference evidence="3" key="1">
    <citation type="submission" date="2022-08" db="EMBL/GenBank/DDBJ databases">
        <authorList>
            <person name="Gutierrez-Valencia J."/>
        </authorList>
    </citation>
    <scope>NUCLEOTIDE SEQUENCE</scope>
</reference>
<dbReference type="InterPro" id="IPR036397">
    <property type="entry name" value="RNaseH_sf"/>
</dbReference>
<feature type="domain" description="Integrase catalytic" evidence="2">
    <location>
        <begin position="105"/>
        <end position="277"/>
    </location>
</feature>
<dbReference type="Pfam" id="PF25597">
    <property type="entry name" value="SH3_retrovirus"/>
    <property type="match status" value="1"/>
</dbReference>
<protein>
    <recommendedName>
        <fullName evidence="2">Integrase catalytic domain-containing protein</fullName>
    </recommendedName>
</protein>
<dbReference type="Proteomes" id="UP001154282">
    <property type="component" value="Unassembled WGS sequence"/>
</dbReference>
<dbReference type="InterPro" id="IPR012337">
    <property type="entry name" value="RNaseH-like_sf"/>
</dbReference>
<evidence type="ECO:0000256" key="1">
    <source>
        <dbReference type="SAM" id="MobiDB-lite"/>
    </source>
</evidence>
<accession>A0AAV0M3I8</accession>
<evidence type="ECO:0000259" key="2">
    <source>
        <dbReference type="PROSITE" id="PS50994"/>
    </source>
</evidence>
<dbReference type="PANTHER" id="PTHR11439">
    <property type="entry name" value="GAG-POL-RELATED RETROTRANSPOSON"/>
    <property type="match status" value="1"/>
</dbReference>
<dbReference type="GO" id="GO:0003676">
    <property type="term" value="F:nucleic acid binding"/>
    <property type="evidence" value="ECO:0007669"/>
    <property type="project" value="InterPro"/>
</dbReference>
<name>A0AAV0M3I8_9ROSI</name>
<dbReference type="Gene3D" id="3.30.420.10">
    <property type="entry name" value="Ribonuclease H-like superfamily/Ribonuclease H"/>
    <property type="match status" value="1"/>
</dbReference>
<feature type="region of interest" description="Disordered" evidence="1">
    <location>
        <begin position="387"/>
        <end position="422"/>
    </location>
</feature>
<feature type="compositionally biased region" description="Acidic residues" evidence="1">
    <location>
        <begin position="408"/>
        <end position="420"/>
    </location>
</feature>
<dbReference type="InterPro" id="IPR013103">
    <property type="entry name" value="RVT_2"/>
</dbReference>
<dbReference type="SUPFAM" id="SSF56672">
    <property type="entry name" value="DNA/RNA polymerases"/>
    <property type="match status" value="1"/>
</dbReference>
<organism evidence="3 4">
    <name type="scientific">Linum tenue</name>
    <dbReference type="NCBI Taxonomy" id="586396"/>
    <lineage>
        <taxon>Eukaryota</taxon>
        <taxon>Viridiplantae</taxon>
        <taxon>Streptophyta</taxon>
        <taxon>Embryophyta</taxon>
        <taxon>Tracheophyta</taxon>
        <taxon>Spermatophyta</taxon>
        <taxon>Magnoliopsida</taxon>
        <taxon>eudicotyledons</taxon>
        <taxon>Gunneridae</taxon>
        <taxon>Pentapetalae</taxon>
        <taxon>rosids</taxon>
        <taxon>fabids</taxon>
        <taxon>Malpighiales</taxon>
        <taxon>Linaceae</taxon>
        <taxon>Linum</taxon>
    </lineage>
</organism>
<dbReference type="Pfam" id="PF00665">
    <property type="entry name" value="rve"/>
    <property type="match status" value="1"/>
</dbReference>
<dbReference type="Pfam" id="PF07727">
    <property type="entry name" value="RVT_2"/>
    <property type="match status" value="1"/>
</dbReference>
<dbReference type="PANTHER" id="PTHR11439:SF470">
    <property type="entry name" value="CYSTEINE-RICH RLK (RECEPTOR-LIKE PROTEIN KINASE) 8"/>
    <property type="match status" value="1"/>
</dbReference>
<dbReference type="SUPFAM" id="SSF53098">
    <property type="entry name" value="Ribonuclease H-like"/>
    <property type="match status" value="1"/>
</dbReference>
<dbReference type="AlphaFoldDB" id="A0AAV0M3I8"/>
<dbReference type="InterPro" id="IPR001584">
    <property type="entry name" value="Integrase_cat-core"/>
</dbReference>
<proteinExistence type="predicted"/>
<dbReference type="PROSITE" id="PS50994">
    <property type="entry name" value="INTEGRASE"/>
    <property type="match status" value="1"/>
</dbReference>
<dbReference type="InterPro" id="IPR025724">
    <property type="entry name" value="GAG-pre-integrase_dom"/>
</dbReference>
<evidence type="ECO:0000313" key="4">
    <source>
        <dbReference type="Proteomes" id="UP001154282"/>
    </source>
</evidence>